<evidence type="ECO:0000313" key="4">
    <source>
        <dbReference type="EMBL" id="PNF26401.1"/>
    </source>
</evidence>
<dbReference type="InterPro" id="IPR011990">
    <property type="entry name" value="TPR-like_helical_dom_sf"/>
</dbReference>
<reference evidence="4 5" key="1">
    <citation type="submission" date="2017-12" db="EMBL/GenBank/DDBJ databases">
        <title>Hemimetabolous genomes reveal molecular basis of termite eusociality.</title>
        <authorList>
            <person name="Harrison M.C."/>
            <person name="Jongepier E."/>
            <person name="Robertson H.M."/>
            <person name="Arning N."/>
            <person name="Bitard-Feildel T."/>
            <person name="Chao H."/>
            <person name="Childers C.P."/>
            <person name="Dinh H."/>
            <person name="Doddapaneni H."/>
            <person name="Dugan S."/>
            <person name="Gowin J."/>
            <person name="Greiner C."/>
            <person name="Han Y."/>
            <person name="Hu H."/>
            <person name="Hughes D.S.T."/>
            <person name="Huylmans A.-K."/>
            <person name="Kemena C."/>
            <person name="Kremer L.P.M."/>
            <person name="Lee S.L."/>
            <person name="Lopez-Ezquerra A."/>
            <person name="Mallet L."/>
            <person name="Monroy-Kuhn J.M."/>
            <person name="Moser A."/>
            <person name="Murali S.C."/>
            <person name="Muzny D.M."/>
            <person name="Otani S."/>
            <person name="Piulachs M.-D."/>
            <person name="Poelchau M."/>
            <person name="Qu J."/>
            <person name="Schaub F."/>
            <person name="Wada-Katsumata A."/>
            <person name="Worley K.C."/>
            <person name="Xie Q."/>
            <person name="Ylla G."/>
            <person name="Poulsen M."/>
            <person name="Gibbs R.A."/>
            <person name="Schal C."/>
            <person name="Richards S."/>
            <person name="Belles X."/>
            <person name="Korb J."/>
            <person name="Bornberg-Bauer E."/>
        </authorList>
    </citation>
    <scope>NUCLEOTIDE SEQUENCE [LARGE SCALE GENOMIC DNA]</scope>
    <source>
        <tissue evidence="4">Whole body</tissue>
    </source>
</reference>
<evidence type="ECO:0000256" key="1">
    <source>
        <dbReference type="ARBA" id="ARBA00022737"/>
    </source>
</evidence>
<dbReference type="EMBL" id="NEVH01015876">
    <property type="protein sequence ID" value="PNF26401.1"/>
    <property type="molecule type" value="Genomic_DNA"/>
</dbReference>
<dbReference type="EMBL" id="NEVH01015876">
    <property type="protein sequence ID" value="PNF26400.1"/>
    <property type="molecule type" value="Genomic_DNA"/>
</dbReference>
<dbReference type="PANTHER" id="PTHR12558">
    <property type="entry name" value="CELL DIVISION CYCLE 16,23,27"/>
    <property type="match status" value="1"/>
</dbReference>
<dbReference type="OrthoDB" id="10262026at2759"/>
<dbReference type="GO" id="GO:0031145">
    <property type="term" value="P:anaphase-promoting complex-dependent catabolic process"/>
    <property type="evidence" value="ECO:0007669"/>
    <property type="project" value="TreeGrafter"/>
</dbReference>
<evidence type="ECO:0000256" key="2">
    <source>
        <dbReference type="ARBA" id="ARBA00022803"/>
    </source>
</evidence>
<evidence type="ECO:0000313" key="5">
    <source>
        <dbReference type="Proteomes" id="UP000235965"/>
    </source>
</evidence>
<keyword evidence="4" id="KW-0132">Cell division</keyword>
<keyword evidence="5" id="KW-1185">Reference proteome</keyword>
<name>A0A2J7QCT5_9NEOP</name>
<sequence>MAEESIKLDLKEVKLDLQKAIVECSQRGLLHSTKWLSELNFALQEVKLESSNAFTQLDNDDETEHYLLAKSYFDLKEYDRCAHFTEFCQVPRTRFLHLYSRYLSGEKKKIEDMTDITTPPDPTQNASLRELGSELMRDHLARKLDGYALYLYGVVLKRLELLGEAAEVLVEAAHKEPMHWGSWLELATLITDRTKLNSLVLPDHWMKHFFLGHAFLEQQLNDDALDIYFALQQQGFEKSTYLIAQTAIAFHNRRDVDTAITTFRRLQKCDPFRLDNLDTYSNLLYVRELRVELARLAHEACEIDKYRVETCCVVVFLQATTTA</sequence>
<organism evidence="4 5">
    <name type="scientific">Cryptotermes secundus</name>
    <dbReference type="NCBI Taxonomy" id="105785"/>
    <lineage>
        <taxon>Eukaryota</taxon>
        <taxon>Metazoa</taxon>
        <taxon>Ecdysozoa</taxon>
        <taxon>Arthropoda</taxon>
        <taxon>Hexapoda</taxon>
        <taxon>Insecta</taxon>
        <taxon>Pterygota</taxon>
        <taxon>Neoptera</taxon>
        <taxon>Polyneoptera</taxon>
        <taxon>Dictyoptera</taxon>
        <taxon>Blattodea</taxon>
        <taxon>Blattoidea</taxon>
        <taxon>Termitoidae</taxon>
        <taxon>Kalotermitidae</taxon>
        <taxon>Cryptotermitinae</taxon>
        <taxon>Cryptotermes</taxon>
    </lineage>
</organism>
<dbReference type="Pfam" id="PF04049">
    <property type="entry name" value="ANAPC8"/>
    <property type="match status" value="1"/>
</dbReference>
<dbReference type="GO" id="GO:0045842">
    <property type="term" value="P:positive regulation of mitotic metaphase/anaphase transition"/>
    <property type="evidence" value="ECO:0007669"/>
    <property type="project" value="TreeGrafter"/>
</dbReference>
<keyword evidence="1" id="KW-0677">Repeat</keyword>
<dbReference type="GO" id="GO:0005680">
    <property type="term" value="C:anaphase-promoting complex"/>
    <property type="evidence" value="ECO:0007669"/>
    <property type="project" value="InterPro"/>
</dbReference>
<gene>
    <name evidence="4" type="ORF">B7P43_G17124</name>
</gene>
<keyword evidence="2" id="KW-0802">TPR repeat</keyword>
<protein>
    <submittedName>
        <fullName evidence="4">Cell division cycle protein 23-like protein</fullName>
    </submittedName>
</protein>
<feature type="domain" description="Cdc23" evidence="3">
    <location>
        <begin position="13"/>
        <end position="247"/>
    </location>
</feature>
<dbReference type="InterPro" id="IPR007192">
    <property type="entry name" value="APC8"/>
</dbReference>
<dbReference type="Gene3D" id="1.25.40.10">
    <property type="entry name" value="Tetratricopeptide repeat domain"/>
    <property type="match status" value="1"/>
</dbReference>
<dbReference type="SUPFAM" id="SSF48452">
    <property type="entry name" value="TPR-like"/>
    <property type="match status" value="1"/>
</dbReference>
<accession>A0A2J7QCT5</accession>
<keyword evidence="4" id="KW-0131">Cell cycle</keyword>
<dbReference type="GO" id="GO:0016567">
    <property type="term" value="P:protein ubiquitination"/>
    <property type="evidence" value="ECO:0007669"/>
    <property type="project" value="TreeGrafter"/>
</dbReference>
<evidence type="ECO:0000259" key="3">
    <source>
        <dbReference type="Pfam" id="PF04049"/>
    </source>
</evidence>
<dbReference type="AlphaFoldDB" id="A0A2J7QCT5"/>
<comment type="caution">
    <text evidence="4">The sequence shown here is derived from an EMBL/GenBank/DDBJ whole genome shotgun (WGS) entry which is preliminary data.</text>
</comment>
<dbReference type="Proteomes" id="UP000235965">
    <property type="component" value="Unassembled WGS sequence"/>
</dbReference>
<dbReference type="PANTHER" id="PTHR12558:SF10">
    <property type="entry name" value="CELL DIVISION CYCLE PROTEIN 23 HOMOLOG"/>
    <property type="match status" value="1"/>
</dbReference>
<proteinExistence type="predicted"/>
<dbReference type="GO" id="GO:0051301">
    <property type="term" value="P:cell division"/>
    <property type="evidence" value="ECO:0007669"/>
    <property type="project" value="UniProtKB-KW"/>
</dbReference>